<accession>A0AAV1I181</accession>
<name>A0AAV1I181_9CHLO</name>
<evidence type="ECO:0000313" key="3">
    <source>
        <dbReference type="Proteomes" id="UP001314263"/>
    </source>
</evidence>
<feature type="compositionally biased region" description="Polar residues" evidence="1">
    <location>
        <begin position="46"/>
        <end position="55"/>
    </location>
</feature>
<feature type="compositionally biased region" description="Polar residues" evidence="1">
    <location>
        <begin position="229"/>
        <end position="247"/>
    </location>
</feature>
<keyword evidence="3" id="KW-1185">Reference proteome</keyword>
<protein>
    <recommendedName>
        <fullName evidence="4">Chromatin target of PRMT1 protein C-terminal domain-containing protein</fullName>
    </recommendedName>
</protein>
<dbReference type="Proteomes" id="UP001314263">
    <property type="component" value="Unassembled WGS sequence"/>
</dbReference>
<feature type="compositionally biased region" description="Low complexity" evidence="1">
    <location>
        <begin position="19"/>
        <end position="31"/>
    </location>
</feature>
<feature type="region of interest" description="Disordered" evidence="1">
    <location>
        <begin position="229"/>
        <end position="258"/>
    </location>
</feature>
<sequence length="258" mass="27014">MADVEKRLNSSLADLISESKGSTRGGKASSRGRGRGDRGRGGLKRNTTPQESQGKASAKRQALLAEKRGLQQPLRGNAQKKGAAKGKTLAVPVSKALRGGQGAGRRGGGGRGGGTGGRSQQGEKFWNPASLKITIKNDKYMQSAPSRPTYLDSMTDAYASNGLGIGSSYFPQQQQQQQQQHQRVSPLTFAAGLPGSIGGARARAPYASAGLFGAATVAAAPQQQRANSGAAQLMSWTGQPARNTMPGSSLRMDTEYRR</sequence>
<comment type="caution">
    <text evidence="2">The sequence shown here is derived from an EMBL/GenBank/DDBJ whole genome shotgun (WGS) entry which is preliminary data.</text>
</comment>
<dbReference type="AlphaFoldDB" id="A0AAV1I181"/>
<gene>
    <name evidence="2" type="ORF">CVIRNUC_003994</name>
</gene>
<dbReference type="EMBL" id="CAUYUE010000005">
    <property type="protein sequence ID" value="CAK0772730.1"/>
    <property type="molecule type" value="Genomic_DNA"/>
</dbReference>
<organism evidence="2 3">
    <name type="scientific">Coccomyxa viridis</name>
    <dbReference type="NCBI Taxonomy" id="1274662"/>
    <lineage>
        <taxon>Eukaryota</taxon>
        <taxon>Viridiplantae</taxon>
        <taxon>Chlorophyta</taxon>
        <taxon>core chlorophytes</taxon>
        <taxon>Trebouxiophyceae</taxon>
        <taxon>Trebouxiophyceae incertae sedis</taxon>
        <taxon>Coccomyxaceae</taxon>
        <taxon>Coccomyxa</taxon>
    </lineage>
</organism>
<evidence type="ECO:0008006" key="4">
    <source>
        <dbReference type="Google" id="ProtNLM"/>
    </source>
</evidence>
<reference evidence="2 3" key="1">
    <citation type="submission" date="2023-10" db="EMBL/GenBank/DDBJ databases">
        <authorList>
            <person name="Maclean D."/>
            <person name="Macfadyen A."/>
        </authorList>
    </citation>
    <scope>NUCLEOTIDE SEQUENCE [LARGE SCALE GENOMIC DNA]</scope>
</reference>
<feature type="region of interest" description="Disordered" evidence="1">
    <location>
        <begin position="1"/>
        <end position="124"/>
    </location>
</feature>
<proteinExistence type="predicted"/>
<evidence type="ECO:0000256" key="1">
    <source>
        <dbReference type="SAM" id="MobiDB-lite"/>
    </source>
</evidence>
<feature type="compositionally biased region" description="Gly residues" evidence="1">
    <location>
        <begin position="99"/>
        <end position="119"/>
    </location>
</feature>
<evidence type="ECO:0000313" key="2">
    <source>
        <dbReference type="EMBL" id="CAK0772730.1"/>
    </source>
</evidence>